<feature type="compositionally biased region" description="Polar residues" evidence="1">
    <location>
        <begin position="393"/>
        <end position="407"/>
    </location>
</feature>
<organism evidence="2 3">
    <name type="scientific">Halomicrobium zhouii</name>
    <dbReference type="NCBI Taxonomy" id="767519"/>
    <lineage>
        <taxon>Archaea</taxon>
        <taxon>Methanobacteriati</taxon>
        <taxon>Methanobacteriota</taxon>
        <taxon>Stenosarchaea group</taxon>
        <taxon>Halobacteria</taxon>
        <taxon>Halobacteriales</taxon>
        <taxon>Haloarculaceae</taxon>
        <taxon>Halomicrobium</taxon>
    </lineage>
</organism>
<sequence length="419" mass="44002">MPTLQELAVGAVCSLVLLSMAAPVTGAVSTSAPQVDSDSSVGTVSVTDNVSVWERAPLPLRTDPGGPTQVQGMSLFFNVPQQNTGDVPLNKPTLSVYDKGEPITMNFESSLGAGTESFAGDDAQLVAVQLENESSMQRFTDGFTVTEVRDLVQNDSESVFVEVLDDEDGVGSIDQDGRLNVSYTPNESGGYLFMLATVDSGDGFATDGDNLRADGDVTVVGMDGALVHDTSSTVEPVSDRVAPGEEATFHVDSNLETEEVTHGIVVYRQSELVSQRATATLEGDLDRNLSTDQLTVETTLDRVEGTTTTSENATLLGVDLTDERFALPLTLDGLFDVVVTESRSGQGQGQENVLHASMTVVEGGPSGVLAVETGEDWPNGNYRVVHVATAENGSQISTSDGRITVNPSGQSGNGQGSDK</sequence>
<evidence type="ECO:0000256" key="1">
    <source>
        <dbReference type="SAM" id="MobiDB-lite"/>
    </source>
</evidence>
<evidence type="ECO:0000313" key="3">
    <source>
        <dbReference type="Proteomes" id="UP000199062"/>
    </source>
</evidence>
<dbReference type="EMBL" id="FOZK01000001">
    <property type="protein sequence ID" value="SFR87007.1"/>
    <property type="molecule type" value="Genomic_DNA"/>
</dbReference>
<dbReference type="Proteomes" id="UP000199062">
    <property type="component" value="Unassembled WGS sequence"/>
</dbReference>
<protein>
    <submittedName>
        <fullName evidence="2">Uncharacterized protein</fullName>
    </submittedName>
</protein>
<dbReference type="RefSeq" id="WP_143117610.1">
    <property type="nucleotide sequence ID" value="NZ_FOZK01000001.1"/>
</dbReference>
<feature type="region of interest" description="Disordered" evidence="1">
    <location>
        <begin position="393"/>
        <end position="419"/>
    </location>
</feature>
<proteinExistence type="predicted"/>
<accession>A0A1I6K721</accession>
<dbReference type="OrthoDB" id="103676at2157"/>
<name>A0A1I6K721_9EURY</name>
<reference evidence="2 3" key="1">
    <citation type="submission" date="2016-10" db="EMBL/GenBank/DDBJ databases">
        <authorList>
            <person name="de Groot N.N."/>
        </authorList>
    </citation>
    <scope>NUCLEOTIDE SEQUENCE [LARGE SCALE GENOMIC DNA]</scope>
    <source>
        <strain evidence="2 3">CGMCC 1.10457</strain>
    </source>
</reference>
<dbReference type="STRING" id="767519.SAMN05216559_0295"/>
<keyword evidence="3" id="KW-1185">Reference proteome</keyword>
<dbReference type="AlphaFoldDB" id="A0A1I6K721"/>
<evidence type="ECO:0000313" key="2">
    <source>
        <dbReference type="EMBL" id="SFR87007.1"/>
    </source>
</evidence>
<gene>
    <name evidence="2" type="ORF">SAMN05216559_0295</name>
</gene>